<comment type="caution">
    <text evidence="1">The sequence shown here is derived from an EMBL/GenBank/DDBJ whole genome shotgun (WGS) entry which is preliminary data.</text>
</comment>
<dbReference type="AlphaFoldDB" id="A0A813EFQ8"/>
<reference evidence="1" key="1">
    <citation type="submission" date="2021-02" db="EMBL/GenBank/DDBJ databases">
        <authorList>
            <person name="Dougan E. K."/>
            <person name="Rhodes N."/>
            <person name="Thang M."/>
            <person name="Chan C."/>
        </authorList>
    </citation>
    <scope>NUCLEOTIDE SEQUENCE</scope>
</reference>
<proteinExistence type="predicted"/>
<feature type="non-terminal residue" evidence="1">
    <location>
        <position position="1"/>
    </location>
</feature>
<dbReference type="EMBL" id="CAJNNV010011639">
    <property type="protein sequence ID" value="CAE8599952.1"/>
    <property type="molecule type" value="Genomic_DNA"/>
</dbReference>
<sequence>VLPKDTAPCWPRDFSQFLAPLQLIAQKPSRNLMTEIVNTAKSLNWQIWEINQLMGDPDWWIERVANEVTPDLPGYREWFRERIGYGGTQRSWPRFLPALTALGATNTRHHELDDSDGFHRGQVLLRLLKDLHKSSERVNLPGRPGRPGLTYVEIGVCHGHLSAWLAKLAGPLLGTVYMVDIFDPKFCSPVEDVAKLMADQLNLRPCAREKGTAITLCGDGSFK</sequence>
<protein>
    <submittedName>
        <fullName evidence="1">Uncharacterized protein</fullName>
    </submittedName>
</protein>
<accession>A0A813EFQ8</accession>
<evidence type="ECO:0000313" key="1">
    <source>
        <dbReference type="EMBL" id="CAE8599952.1"/>
    </source>
</evidence>
<dbReference type="Proteomes" id="UP000654075">
    <property type="component" value="Unassembled WGS sequence"/>
</dbReference>
<organism evidence="1 2">
    <name type="scientific">Polarella glacialis</name>
    <name type="common">Dinoflagellate</name>
    <dbReference type="NCBI Taxonomy" id="89957"/>
    <lineage>
        <taxon>Eukaryota</taxon>
        <taxon>Sar</taxon>
        <taxon>Alveolata</taxon>
        <taxon>Dinophyceae</taxon>
        <taxon>Suessiales</taxon>
        <taxon>Suessiaceae</taxon>
        <taxon>Polarella</taxon>
    </lineage>
</organism>
<keyword evidence="2" id="KW-1185">Reference proteome</keyword>
<gene>
    <name evidence="1" type="ORF">PGLA1383_LOCUS18292</name>
</gene>
<name>A0A813EFQ8_POLGL</name>
<evidence type="ECO:0000313" key="2">
    <source>
        <dbReference type="Proteomes" id="UP000654075"/>
    </source>
</evidence>
<feature type="non-terminal residue" evidence="1">
    <location>
        <position position="223"/>
    </location>
</feature>